<sequence length="614" mass="70397">MKVELSQRQQQGGVGLFFILTAVSLLLKSIMLYGFIFDPTHTSFHWLTAYRAVKPQLPIYTSFVLFLLSFAFLCKRTLRFWYLIGVNALVSLFFLIDLWYVRAFQTLPSFHQLSQLGNLSNLWGSVLLLVRWIDVLFVVDLAAFGLLAWGLWRAYRTTPVRWRLFCFIAVPTLLVLLYVPIGYKLLGKKDEKALFQLYDPLITCYNLSPIGYHVLDSWLFLKEGRPLKLTQQRRQEIREWYGRKHEPLPDTPYKAAARNQNLIVIQVESLENFVLMRTIAGQEITPTLNRLIANGLYFPNLYEQVNQGATSDAEFMTNTSVYPLRKGSTFFRYPGNFYKSLPYLLRQHGYTSLALHGDKGSYWNWAQALKAIGFDRTIDSSMLKNEESIGMGLSDASFFRQAAHILSGTRPPFYAFLVTMSSHSPYDLPSKYRGLRLDKALDRTTLGGYLQSIHYADEQIGQFLDRLKRDGILANSMVAIYGDHEGVHKYVNEQTRDYPEFANGKRVPLIINGSGVKPATIATIGGQVDILPSLAYLLGIDEEAYRDSAMGRNLLKTKRSYAFLADGTYIGEDLEREKRMLGTTTLRMADEIIKGDYFRGDQERTWEKKNVRTK</sequence>
<feature type="active site" evidence="9">
    <location>
        <position position="310"/>
    </location>
</feature>
<evidence type="ECO:0000256" key="1">
    <source>
        <dbReference type="ARBA" id="ARBA00004651"/>
    </source>
</evidence>
<dbReference type="InterPro" id="IPR012160">
    <property type="entry name" value="LtaS-like"/>
</dbReference>
<comment type="subcellular location">
    <subcellularLocation>
        <location evidence="1">Cell membrane</location>
        <topology evidence="1">Multi-pass membrane protein</topology>
    </subcellularLocation>
</comment>
<feature type="binding site" evidence="11">
    <location>
        <position position="484"/>
    </location>
    <ligand>
        <name>Mn(2+)</name>
        <dbReference type="ChEBI" id="CHEBI:29035"/>
    </ligand>
</feature>
<keyword evidence="6 12" id="KW-1133">Transmembrane helix</keyword>
<evidence type="ECO:0000259" key="13">
    <source>
        <dbReference type="Pfam" id="PF00884"/>
    </source>
</evidence>
<dbReference type="InterPro" id="IPR017850">
    <property type="entry name" value="Alkaline_phosphatase_core_sf"/>
</dbReference>
<feature type="domain" description="Sulfatase N-terminal" evidence="13">
    <location>
        <begin position="260"/>
        <end position="540"/>
    </location>
</feature>
<dbReference type="PANTHER" id="PTHR47371:SF3">
    <property type="entry name" value="PHOSPHOGLYCEROL TRANSFERASE I"/>
    <property type="match status" value="1"/>
</dbReference>
<keyword evidence="7 8" id="KW-0472">Membrane</keyword>
<dbReference type="OrthoDB" id="5901192at2"/>
<name>A0A3M8CWH3_9BACL</name>
<dbReference type="Proteomes" id="UP000271031">
    <property type="component" value="Unassembled WGS sequence"/>
</dbReference>
<evidence type="ECO:0000256" key="6">
    <source>
        <dbReference type="ARBA" id="ARBA00022989"/>
    </source>
</evidence>
<dbReference type="AlphaFoldDB" id="A0A3M8CWH3"/>
<dbReference type="SUPFAM" id="SSF53649">
    <property type="entry name" value="Alkaline phosphatase-like"/>
    <property type="match status" value="1"/>
</dbReference>
<keyword evidence="5 12" id="KW-0812">Transmembrane</keyword>
<evidence type="ECO:0000256" key="11">
    <source>
        <dbReference type="PIRSR" id="PIRSR005091-3"/>
    </source>
</evidence>
<feature type="transmembrane region" description="Helical" evidence="12">
    <location>
        <begin position="80"/>
        <end position="102"/>
    </location>
</feature>
<dbReference type="Gene3D" id="3.30.1120.170">
    <property type="match status" value="1"/>
</dbReference>
<evidence type="ECO:0000256" key="2">
    <source>
        <dbReference type="ARBA" id="ARBA00004936"/>
    </source>
</evidence>
<feature type="binding site" evidence="11">
    <location>
        <position position="483"/>
    </location>
    <ligand>
        <name>Mn(2+)</name>
        <dbReference type="ChEBI" id="CHEBI:29035"/>
    </ligand>
</feature>
<evidence type="ECO:0000313" key="15">
    <source>
        <dbReference type="Proteomes" id="UP000271031"/>
    </source>
</evidence>
<protein>
    <submittedName>
        <fullName evidence="14">LTA synthase family protein</fullName>
    </submittedName>
</protein>
<proteinExistence type="inferred from homology"/>
<dbReference type="EMBL" id="RHHQ01000025">
    <property type="protein sequence ID" value="RNB80172.1"/>
    <property type="molecule type" value="Genomic_DNA"/>
</dbReference>
<evidence type="ECO:0000256" key="7">
    <source>
        <dbReference type="ARBA" id="ARBA00023136"/>
    </source>
</evidence>
<organism evidence="14 15">
    <name type="scientific">Brevibacillus fluminis</name>
    <dbReference type="NCBI Taxonomy" id="511487"/>
    <lineage>
        <taxon>Bacteria</taxon>
        <taxon>Bacillati</taxon>
        <taxon>Bacillota</taxon>
        <taxon>Bacilli</taxon>
        <taxon>Bacillales</taxon>
        <taxon>Paenibacillaceae</taxon>
        <taxon>Brevibacillus</taxon>
    </lineage>
</organism>
<evidence type="ECO:0000256" key="4">
    <source>
        <dbReference type="ARBA" id="ARBA00022475"/>
    </source>
</evidence>
<keyword evidence="15" id="KW-1185">Reference proteome</keyword>
<comment type="similarity">
    <text evidence="3 8">Belongs to the LTA synthase family.</text>
</comment>
<dbReference type="PANTHER" id="PTHR47371">
    <property type="entry name" value="LIPOTEICHOIC ACID SYNTHASE"/>
    <property type="match status" value="1"/>
</dbReference>
<evidence type="ECO:0000256" key="8">
    <source>
        <dbReference type="PIRNR" id="PIRNR005091"/>
    </source>
</evidence>
<feature type="binding site" evidence="11">
    <location>
        <position position="310"/>
    </location>
    <ligand>
        <name>Mn(2+)</name>
        <dbReference type="ChEBI" id="CHEBI:29035"/>
    </ligand>
</feature>
<gene>
    <name evidence="14" type="ORF">EDM56_27570</name>
</gene>
<feature type="binding site" evidence="11">
    <location>
        <position position="268"/>
    </location>
    <ligand>
        <name>Mn(2+)</name>
        <dbReference type="ChEBI" id="CHEBI:29035"/>
    </ligand>
</feature>
<evidence type="ECO:0000256" key="10">
    <source>
        <dbReference type="PIRSR" id="PIRSR005091-2"/>
    </source>
</evidence>
<comment type="pathway">
    <text evidence="2">Cell wall biogenesis; lipoteichoic acid biosynthesis.</text>
</comment>
<dbReference type="CDD" id="cd16015">
    <property type="entry name" value="LTA_synthase"/>
    <property type="match status" value="1"/>
</dbReference>
<dbReference type="GO" id="GO:0005886">
    <property type="term" value="C:plasma membrane"/>
    <property type="evidence" value="ECO:0007669"/>
    <property type="project" value="UniProtKB-SubCell"/>
</dbReference>
<feature type="transmembrane region" description="Helical" evidence="12">
    <location>
        <begin position="122"/>
        <end position="152"/>
    </location>
</feature>
<keyword evidence="4 8" id="KW-1003">Cell membrane</keyword>
<keyword evidence="10" id="KW-0479">Metal-binding</keyword>
<dbReference type="GO" id="GO:0046872">
    <property type="term" value="F:metal ion binding"/>
    <property type="evidence" value="ECO:0007669"/>
    <property type="project" value="UniProtKB-KW"/>
</dbReference>
<reference evidence="14 15" key="1">
    <citation type="submission" date="2018-10" db="EMBL/GenBank/DDBJ databases">
        <title>Phylogenomics of Brevibacillus.</title>
        <authorList>
            <person name="Dunlap C."/>
        </authorList>
    </citation>
    <scope>NUCLEOTIDE SEQUENCE [LARGE SCALE GENOMIC DNA]</scope>
    <source>
        <strain evidence="14 15">JCM 15716</strain>
    </source>
</reference>
<evidence type="ECO:0000313" key="14">
    <source>
        <dbReference type="EMBL" id="RNB80172.1"/>
    </source>
</evidence>
<evidence type="ECO:0000256" key="3">
    <source>
        <dbReference type="ARBA" id="ARBA00009983"/>
    </source>
</evidence>
<feature type="transmembrane region" description="Helical" evidence="12">
    <location>
        <begin position="164"/>
        <end position="183"/>
    </location>
</feature>
<dbReference type="Pfam" id="PF00884">
    <property type="entry name" value="Sulfatase"/>
    <property type="match status" value="1"/>
</dbReference>
<dbReference type="Gene3D" id="3.40.720.10">
    <property type="entry name" value="Alkaline Phosphatase, subunit A"/>
    <property type="match status" value="1"/>
</dbReference>
<feature type="binding site" evidence="10">
    <location>
        <position position="423"/>
    </location>
    <ligand>
        <name>substrate</name>
    </ligand>
</feature>
<feature type="transmembrane region" description="Helical" evidence="12">
    <location>
        <begin position="12"/>
        <end position="37"/>
    </location>
</feature>
<evidence type="ECO:0000256" key="5">
    <source>
        <dbReference type="ARBA" id="ARBA00022692"/>
    </source>
</evidence>
<accession>A0A3M8CWH3</accession>
<feature type="transmembrane region" description="Helical" evidence="12">
    <location>
        <begin position="57"/>
        <end position="73"/>
    </location>
</feature>
<comment type="caution">
    <text evidence="14">The sequence shown here is derived from an EMBL/GenBank/DDBJ whole genome shotgun (WGS) entry which is preliminary data.</text>
</comment>
<dbReference type="InterPro" id="IPR050448">
    <property type="entry name" value="OpgB/LTA_synthase_biosynth"/>
</dbReference>
<evidence type="ECO:0000256" key="12">
    <source>
        <dbReference type="SAM" id="Phobius"/>
    </source>
</evidence>
<evidence type="ECO:0000256" key="9">
    <source>
        <dbReference type="PIRSR" id="PIRSR005091-1"/>
    </source>
</evidence>
<keyword evidence="10" id="KW-0464">Manganese</keyword>
<dbReference type="PIRSF" id="PIRSF005091">
    <property type="entry name" value="Mmb_sulf_HI1246"/>
    <property type="match status" value="1"/>
</dbReference>
<dbReference type="InterPro" id="IPR000917">
    <property type="entry name" value="Sulfatase_N"/>
</dbReference>